<protein>
    <submittedName>
        <fullName evidence="1">Uncharacterized protein</fullName>
    </submittedName>
</protein>
<name>A0AAE1DH38_9GAST</name>
<evidence type="ECO:0000313" key="1">
    <source>
        <dbReference type="EMBL" id="KAK3769560.1"/>
    </source>
</evidence>
<dbReference type="EMBL" id="JAWDGP010003905">
    <property type="protein sequence ID" value="KAK3769560.1"/>
    <property type="molecule type" value="Genomic_DNA"/>
</dbReference>
<evidence type="ECO:0000313" key="2">
    <source>
        <dbReference type="Proteomes" id="UP001283361"/>
    </source>
</evidence>
<gene>
    <name evidence="1" type="ORF">RRG08_044755</name>
</gene>
<comment type="caution">
    <text evidence="1">The sequence shown here is derived from an EMBL/GenBank/DDBJ whole genome shotgun (WGS) entry which is preliminary data.</text>
</comment>
<accession>A0AAE1DH38</accession>
<proteinExistence type="predicted"/>
<reference evidence="1" key="1">
    <citation type="journal article" date="2023" name="G3 (Bethesda)">
        <title>A reference genome for the long-term kleptoplast-retaining sea slug Elysia crispata morphotype clarki.</title>
        <authorList>
            <person name="Eastman K.E."/>
            <person name="Pendleton A.L."/>
            <person name="Shaikh M.A."/>
            <person name="Suttiyut T."/>
            <person name="Ogas R."/>
            <person name="Tomko P."/>
            <person name="Gavelis G."/>
            <person name="Widhalm J.R."/>
            <person name="Wisecaver J.H."/>
        </authorList>
    </citation>
    <scope>NUCLEOTIDE SEQUENCE</scope>
    <source>
        <strain evidence="1">ECLA1</strain>
    </source>
</reference>
<dbReference type="Proteomes" id="UP001283361">
    <property type="component" value="Unassembled WGS sequence"/>
</dbReference>
<organism evidence="1 2">
    <name type="scientific">Elysia crispata</name>
    <name type="common">lettuce slug</name>
    <dbReference type="NCBI Taxonomy" id="231223"/>
    <lineage>
        <taxon>Eukaryota</taxon>
        <taxon>Metazoa</taxon>
        <taxon>Spiralia</taxon>
        <taxon>Lophotrochozoa</taxon>
        <taxon>Mollusca</taxon>
        <taxon>Gastropoda</taxon>
        <taxon>Heterobranchia</taxon>
        <taxon>Euthyneura</taxon>
        <taxon>Panpulmonata</taxon>
        <taxon>Sacoglossa</taxon>
        <taxon>Placobranchoidea</taxon>
        <taxon>Plakobranchidae</taxon>
        <taxon>Elysia</taxon>
    </lineage>
</organism>
<dbReference type="AlphaFoldDB" id="A0AAE1DH38"/>
<sequence>MSHLSLSPSYFLTSHCLPINDNSYSPDSRQFALLYSETPSAGWTNQARAGNCGSRRACLSLETDNTTKPSLLKVLNPFDEISRAPDPLDWFTNTTVRISESDTSSTWSCSADPITTGGHRFQGHCGRVALKYYDSAGVHSKRRLDLSRISDPFIPSLAIVPSV</sequence>
<keyword evidence="2" id="KW-1185">Reference proteome</keyword>